<comment type="subcellular location">
    <subcellularLocation>
        <location evidence="1">Plastid</location>
        <location evidence="1">Chloroplast thylakoid membrane</location>
    </subcellularLocation>
</comment>
<sequence>MMTHLAALNGFSENSAIRLHDIFNPRYRNTNKNTFRRSTIVGFTGNGTEEDQRHPLNFSRRLSLGAAAVALLLPSAPPLTLADNNGLWLDGPIPIPPVYNRIANEKTGTRSFLKKGIYIADIGPKGSAYRIRKYAFDLMGLGDLIGKDAWNYVTKYLRLKSTFMYYDFDTVISAAPADEKKPLTNLANRLFDSVEKLEDAVKMQSLPKTESCYQDTTAILQEVKTSMERTKTGKGMVLRFTFARRLTP</sequence>
<protein>
    <recommendedName>
        <fullName evidence="10">Photosynthetic NDH subcomplex L 3</fullName>
    </recommendedName>
</protein>
<dbReference type="InterPro" id="IPR054099">
    <property type="entry name" value="PSII_PsbQ_pln"/>
</dbReference>
<keyword evidence="5" id="KW-0793">Thylakoid</keyword>
<dbReference type="AlphaFoldDB" id="A0A9Q0H4F7"/>
<evidence type="ECO:0000256" key="5">
    <source>
        <dbReference type="ARBA" id="ARBA00023078"/>
    </source>
</evidence>
<evidence type="ECO:0000313" key="9">
    <source>
        <dbReference type="Proteomes" id="UP001141806"/>
    </source>
</evidence>
<keyword evidence="9" id="KW-1185">Reference proteome</keyword>
<dbReference type="GO" id="GO:0019898">
    <property type="term" value="C:extrinsic component of membrane"/>
    <property type="evidence" value="ECO:0007669"/>
    <property type="project" value="InterPro"/>
</dbReference>
<dbReference type="Gene3D" id="1.20.120.290">
    <property type="entry name" value="Oxygen-evolving enhancer protein 3 (PsbQ), four-helix up-down bundle"/>
    <property type="match status" value="1"/>
</dbReference>
<dbReference type="OrthoDB" id="783722at2759"/>
<keyword evidence="2" id="KW-0150">Chloroplast</keyword>
<evidence type="ECO:0008006" key="10">
    <source>
        <dbReference type="Google" id="ProtNLM"/>
    </source>
</evidence>
<dbReference type="GO" id="GO:0009535">
    <property type="term" value="C:chloroplast thylakoid membrane"/>
    <property type="evidence" value="ECO:0007669"/>
    <property type="project" value="UniProtKB-SubCell"/>
</dbReference>
<comment type="caution">
    <text evidence="8">The sequence shown here is derived from an EMBL/GenBank/DDBJ whole genome shotgun (WGS) entry which is preliminary data.</text>
</comment>
<dbReference type="InterPro" id="IPR008797">
    <property type="entry name" value="PSII_PsbQ"/>
</dbReference>
<dbReference type="FunFam" id="1.20.120.290:FF:000003">
    <property type="entry name" value="Photosynthetic NDH subunit of lumenal location 3, chloroplastic"/>
    <property type="match status" value="1"/>
</dbReference>
<dbReference type="GO" id="GO:0009654">
    <property type="term" value="C:photosystem II oxygen evolving complex"/>
    <property type="evidence" value="ECO:0007669"/>
    <property type="project" value="InterPro"/>
</dbReference>
<evidence type="ECO:0000256" key="1">
    <source>
        <dbReference type="ARBA" id="ARBA00004334"/>
    </source>
</evidence>
<dbReference type="SUPFAM" id="SSF101112">
    <property type="entry name" value="Oxygen-evolving enhancer protein 3"/>
    <property type="match status" value="1"/>
</dbReference>
<reference evidence="8" key="1">
    <citation type="journal article" date="2023" name="Plant J.">
        <title>The genome of the king protea, Protea cynaroides.</title>
        <authorList>
            <person name="Chang J."/>
            <person name="Duong T.A."/>
            <person name="Schoeman C."/>
            <person name="Ma X."/>
            <person name="Roodt D."/>
            <person name="Barker N."/>
            <person name="Li Z."/>
            <person name="Van de Peer Y."/>
            <person name="Mizrachi E."/>
        </authorList>
    </citation>
    <scope>NUCLEOTIDE SEQUENCE</scope>
    <source>
        <tissue evidence="8">Young leaves</tissue>
    </source>
</reference>
<name>A0A9Q0H4F7_9MAGN</name>
<evidence type="ECO:0000256" key="3">
    <source>
        <dbReference type="ARBA" id="ARBA00022640"/>
    </source>
</evidence>
<dbReference type="PANTHER" id="PTHR33399">
    <property type="entry name" value="OXYGEN-EVOLVING ENHANCER PROTEIN 3-1, CHLOROPLASTIC"/>
    <property type="match status" value="1"/>
</dbReference>
<gene>
    <name evidence="8" type="ORF">NE237_026539</name>
</gene>
<keyword evidence="3" id="KW-0934">Plastid</keyword>
<evidence type="ECO:0000256" key="7">
    <source>
        <dbReference type="ARBA" id="ARBA00035649"/>
    </source>
</evidence>
<dbReference type="Proteomes" id="UP001141806">
    <property type="component" value="Unassembled WGS sequence"/>
</dbReference>
<dbReference type="GO" id="GO:0005509">
    <property type="term" value="F:calcium ion binding"/>
    <property type="evidence" value="ECO:0007669"/>
    <property type="project" value="InterPro"/>
</dbReference>
<keyword evidence="4" id="KW-0809">Transit peptide</keyword>
<comment type="similarity">
    <text evidence="7">Belongs to the PsbQ family.</text>
</comment>
<evidence type="ECO:0000256" key="2">
    <source>
        <dbReference type="ARBA" id="ARBA00022528"/>
    </source>
</evidence>
<evidence type="ECO:0000313" key="8">
    <source>
        <dbReference type="EMBL" id="KAJ4959428.1"/>
    </source>
</evidence>
<dbReference type="GO" id="GO:0009767">
    <property type="term" value="P:photosynthetic electron transport chain"/>
    <property type="evidence" value="ECO:0007669"/>
    <property type="project" value="TreeGrafter"/>
</dbReference>
<evidence type="ECO:0000256" key="4">
    <source>
        <dbReference type="ARBA" id="ARBA00022946"/>
    </source>
</evidence>
<dbReference type="PANTHER" id="PTHR33399:SF2">
    <property type="entry name" value="PHOTOSYNTHETIC NDH SUBUNIT OF LUMENAL LOCATION 3, CHLOROPLASTIC"/>
    <property type="match status" value="1"/>
</dbReference>
<accession>A0A9Q0H4F7</accession>
<dbReference type="InterPro" id="IPR023222">
    <property type="entry name" value="PsbQ-like_dom_sf"/>
</dbReference>
<organism evidence="8 9">
    <name type="scientific">Protea cynaroides</name>
    <dbReference type="NCBI Taxonomy" id="273540"/>
    <lineage>
        <taxon>Eukaryota</taxon>
        <taxon>Viridiplantae</taxon>
        <taxon>Streptophyta</taxon>
        <taxon>Embryophyta</taxon>
        <taxon>Tracheophyta</taxon>
        <taxon>Spermatophyta</taxon>
        <taxon>Magnoliopsida</taxon>
        <taxon>Proteales</taxon>
        <taxon>Proteaceae</taxon>
        <taxon>Protea</taxon>
    </lineage>
</organism>
<proteinExistence type="inferred from homology"/>
<dbReference type="Pfam" id="PF05757">
    <property type="entry name" value="PsbQ"/>
    <property type="match status" value="1"/>
</dbReference>
<dbReference type="EMBL" id="JAMYWD010000010">
    <property type="protein sequence ID" value="KAJ4959428.1"/>
    <property type="molecule type" value="Genomic_DNA"/>
</dbReference>
<keyword evidence="6" id="KW-0472">Membrane</keyword>
<evidence type="ECO:0000256" key="6">
    <source>
        <dbReference type="ARBA" id="ARBA00023136"/>
    </source>
</evidence>